<feature type="region of interest" description="Disordered" evidence="1">
    <location>
        <begin position="181"/>
        <end position="200"/>
    </location>
</feature>
<dbReference type="AlphaFoldDB" id="A0A8H7PBC6"/>
<evidence type="ECO:0000256" key="1">
    <source>
        <dbReference type="SAM" id="MobiDB-lite"/>
    </source>
</evidence>
<accession>A0A8H7PBC6</accession>
<organism evidence="3 4">
    <name type="scientific">Rhodonia placenta</name>
    <dbReference type="NCBI Taxonomy" id="104341"/>
    <lineage>
        <taxon>Eukaryota</taxon>
        <taxon>Fungi</taxon>
        <taxon>Dikarya</taxon>
        <taxon>Basidiomycota</taxon>
        <taxon>Agaricomycotina</taxon>
        <taxon>Agaricomycetes</taxon>
        <taxon>Polyporales</taxon>
        <taxon>Adustoporiaceae</taxon>
        <taxon>Rhodonia</taxon>
    </lineage>
</organism>
<dbReference type="Pfam" id="PF20236">
    <property type="entry name" value="DUF6593"/>
    <property type="match status" value="1"/>
</dbReference>
<proteinExistence type="predicted"/>
<reference evidence="3" key="2">
    <citation type="journal article" name="Front. Microbiol.">
        <title>Degradative Capacity of Two Strains of Rhodonia placenta: From Phenotype to Genotype.</title>
        <authorList>
            <person name="Kolle M."/>
            <person name="Horta M.A.C."/>
            <person name="Nowrousian M."/>
            <person name="Ohm R.A."/>
            <person name="Benz J.P."/>
            <person name="Pilgard A."/>
        </authorList>
    </citation>
    <scope>NUCLEOTIDE SEQUENCE</scope>
    <source>
        <strain evidence="3">FPRL280</strain>
    </source>
</reference>
<gene>
    <name evidence="3" type="ORF">IEO21_00470</name>
</gene>
<comment type="caution">
    <text evidence="3">The sequence shown here is derived from an EMBL/GenBank/DDBJ whole genome shotgun (WGS) entry which is preliminary data.</text>
</comment>
<dbReference type="EMBL" id="JADOXO010000003">
    <property type="protein sequence ID" value="KAF9821624.1"/>
    <property type="molecule type" value="Genomic_DNA"/>
</dbReference>
<dbReference type="InterPro" id="IPR046528">
    <property type="entry name" value="DUF6593"/>
</dbReference>
<dbReference type="Proteomes" id="UP000639403">
    <property type="component" value="Unassembled WGS sequence"/>
</dbReference>
<protein>
    <recommendedName>
        <fullName evidence="2">DUF6593 domain-containing protein</fullName>
    </recommendedName>
</protein>
<name>A0A8H7PBC6_9APHY</name>
<evidence type="ECO:0000313" key="4">
    <source>
        <dbReference type="Proteomes" id="UP000639403"/>
    </source>
</evidence>
<evidence type="ECO:0000313" key="3">
    <source>
        <dbReference type="EMBL" id="KAF9821624.1"/>
    </source>
</evidence>
<sequence length="200" mass="22694">MINLYLVPNNPERTTLVSTVGVAYYQVTTTKSQPFGGPAISRIRKPADTEGESIVAEIHWRRWGAHPIVRSRVFDGSEQELLVKELLYKAGNRFSPTRYFLGNDDEVYRWKIVKGIGSVLSNNSTGTEVARYTQDDIKDGFFKGEKKWYLQIQPSTLSVDMIVTTFMIMEKKRRDRVADHHVVRVSEHDEDPAEGGGAES</sequence>
<feature type="domain" description="DUF6593" evidence="2">
    <location>
        <begin position="9"/>
        <end position="175"/>
    </location>
</feature>
<evidence type="ECO:0000259" key="2">
    <source>
        <dbReference type="Pfam" id="PF20236"/>
    </source>
</evidence>
<reference evidence="3" key="1">
    <citation type="submission" date="2020-11" db="EMBL/GenBank/DDBJ databases">
        <authorList>
            <person name="Koelle M."/>
            <person name="Horta M.A.C."/>
            <person name="Nowrousian M."/>
            <person name="Ohm R.A."/>
            <person name="Benz P."/>
            <person name="Pilgard A."/>
        </authorList>
    </citation>
    <scope>NUCLEOTIDE SEQUENCE</scope>
    <source>
        <strain evidence="3">FPRL280</strain>
    </source>
</reference>